<feature type="region of interest" description="Disordered" evidence="3">
    <location>
        <begin position="1"/>
        <end position="38"/>
    </location>
</feature>
<dbReference type="InterPro" id="IPR009003">
    <property type="entry name" value="Peptidase_S1_PA"/>
</dbReference>
<comment type="similarity">
    <text evidence="1">Belongs to the peptidase S1 family.</text>
</comment>
<dbReference type="Pfam" id="PF00089">
    <property type="entry name" value="Trypsin"/>
    <property type="match status" value="1"/>
</dbReference>
<evidence type="ECO:0000313" key="6">
    <source>
        <dbReference type="EMBL" id="PYC65965.1"/>
    </source>
</evidence>
<keyword evidence="4" id="KW-1133">Transmembrane helix</keyword>
<dbReference type="Gene3D" id="2.40.10.10">
    <property type="entry name" value="Trypsin-like serine proteases"/>
    <property type="match status" value="1"/>
</dbReference>
<gene>
    <name evidence="6" type="ORF">C7C45_26755</name>
</gene>
<dbReference type="SMART" id="SM00020">
    <property type="entry name" value="Tryp_SPc"/>
    <property type="match status" value="1"/>
</dbReference>
<dbReference type="PRINTS" id="PR00722">
    <property type="entry name" value="CHYMOTRYPSIN"/>
</dbReference>
<proteinExistence type="inferred from homology"/>
<dbReference type="InterPro" id="IPR001254">
    <property type="entry name" value="Trypsin_dom"/>
</dbReference>
<keyword evidence="7" id="KW-1185">Reference proteome</keyword>
<dbReference type="GO" id="GO:0004252">
    <property type="term" value="F:serine-type endopeptidase activity"/>
    <property type="evidence" value="ECO:0007669"/>
    <property type="project" value="InterPro"/>
</dbReference>
<dbReference type="PANTHER" id="PTHR24276">
    <property type="entry name" value="POLYSERASE-RELATED"/>
    <property type="match status" value="1"/>
</dbReference>
<accession>A0A318NGH0</accession>
<dbReference type="PROSITE" id="PS50240">
    <property type="entry name" value="TRYPSIN_DOM"/>
    <property type="match status" value="1"/>
</dbReference>
<dbReference type="Proteomes" id="UP000248333">
    <property type="component" value="Unassembled WGS sequence"/>
</dbReference>
<keyword evidence="4" id="KW-0812">Transmembrane</keyword>
<keyword evidence="4" id="KW-0472">Membrane</keyword>
<protein>
    <recommendedName>
        <fullName evidence="5">Peptidase S1 domain-containing protein</fullName>
    </recommendedName>
</protein>
<evidence type="ECO:0000256" key="2">
    <source>
        <dbReference type="ARBA" id="ARBA00023157"/>
    </source>
</evidence>
<name>A0A318NGH0_9ACTN</name>
<dbReference type="GO" id="GO:0006508">
    <property type="term" value="P:proteolysis"/>
    <property type="evidence" value="ECO:0007669"/>
    <property type="project" value="InterPro"/>
</dbReference>
<dbReference type="InterPro" id="IPR043504">
    <property type="entry name" value="Peptidase_S1_PA_chymotrypsin"/>
</dbReference>
<feature type="transmembrane region" description="Helical" evidence="4">
    <location>
        <begin position="43"/>
        <end position="64"/>
    </location>
</feature>
<dbReference type="EMBL" id="PYBV01000038">
    <property type="protein sequence ID" value="PYC65965.1"/>
    <property type="molecule type" value="Genomic_DNA"/>
</dbReference>
<feature type="domain" description="Peptidase S1" evidence="5">
    <location>
        <begin position="59"/>
        <end position="282"/>
    </location>
</feature>
<evidence type="ECO:0000256" key="3">
    <source>
        <dbReference type="SAM" id="MobiDB-lite"/>
    </source>
</evidence>
<sequence>MGPRAATPAAIVVPTGRSPRPDGGSASTRLTGKRSMRTTHSRLAKGSAFVAVVVAASTIISATAQAVSGVSPVPAGTYLFTAKIQNDLGACSAALVDPTWVITTTSCLTNEGQPVVAGPPTRPTTVTVGRTDLTSTDGHVVSVTSLVPHPSRNVVLAQLDRPAKGVTPIALGAAATVGEQLMAAGFGRTATEWVPDKLHAGAFAVSAVTGQTLTIDGTDNATSLCKGDAGGPLVRAGSGAPQLVALHDRSWQGGCLAESDTRRTATEVRVDDLGDWIAQSTRNSYVALPTGGALLDTRSGVGAPAGPRTGGSTTDVQALGVAGVPATAVTAVLVDVTAINPTTNAYLIVYPSGSTRPTTSSINASAGETISTTQVVKVGPDGKLSVYSQGDSTHVRIDVHGYFTNSGGGGLVALPHTRVVDTRNGTGTTTGTIPSGGSRTFTLTGEYGIPAGASNALLEVTVVGATGGGYLTASPTGGTADPSSVLDYASGITSQGVAVKVSSTGQVTFVNRGPAVHLVITLQGYVAASPTLGADLRLAQATQVVDTRANGGAPIKAKDDLFLNLGNVLGLPPNAMDGALISITTISPTTSGFLTVEPDRGVYASTPDGPIVTNPSVSNFTAGHHARTTMLVTKVSRAEGRIGFHPTPGQIRILNVSSGTVHLVVTLHGWFSQPTVTDS</sequence>
<dbReference type="PANTHER" id="PTHR24276:SF98">
    <property type="entry name" value="FI18310P1-RELATED"/>
    <property type="match status" value="1"/>
</dbReference>
<dbReference type="AlphaFoldDB" id="A0A318NGH0"/>
<organism evidence="6 7">
    <name type="scientific">Micromonospora arborensis</name>
    <dbReference type="NCBI Taxonomy" id="2116518"/>
    <lineage>
        <taxon>Bacteria</taxon>
        <taxon>Bacillati</taxon>
        <taxon>Actinomycetota</taxon>
        <taxon>Actinomycetes</taxon>
        <taxon>Micromonosporales</taxon>
        <taxon>Micromonosporaceae</taxon>
        <taxon>Micromonospora</taxon>
    </lineage>
</organism>
<evidence type="ECO:0000256" key="4">
    <source>
        <dbReference type="SAM" id="Phobius"/>
    </source>
</evidence>
<evidence type="ECO:0000259" key="5">
    <source>
        <dbReference type="PROSITE" id="PS50240"/>
    </source>
</evidence>
<dbReference type="InterPro" id="IPR050430">
    <property type="entry name" value="Peptidase_S1"/>
</dbReference>
<evidence type="ECO:0000256" key="1">
    <source>
        <dbReference type="ARBA" id="ARBA00007664"/>
    </source>
</evidence>
<comment type="caution">
    <text evidence="6">The sequence shown here is derived from an EMBL/GenBank/DDBJ whole genome shotgun (WGS) entry which is preliminary data.</text>
</comment>
<reference evidence="6 7" key="1">
    <citation type="submission" date="2018-03" db="EMBL/GenBank/DDBJ databases">
        <title>Bioinformatic expansion and discovery of thiopeptide antibiotics.</title>
        <authorList>
            <person name="Schwalen C.J."/>
            <person name="Hudson G.A."/>
            <person name="Mitchell D.A."/>
        </authorList>
    </citation>
    <scope>NUCLEOTIDE SEQUENCE [LARGE SCALE GENOMIC DNA]</scope>
    <source>
        <strain evidence="6 7">NRRL 8041</strain>
    </source>
</reference>
<dbReference type="SUPFAM" id="SSF50494">
    <property type="entry name" value="Trypsin-like serine proteases"/>
    <property type="match status" value="1"/>
</dbReference>
<keyword evidence="2" id="KW-1015">Disulfide bond</keyword>
<evidence type="ECO:0000313" key="7">
    <source>
        <dbReference type="Proteomes" id="UP000248333"/>
    </source>
</evidence>
<dbReference type="OrthoDB" id="4178270at2"/>
<dbReference type="InterPro" id="IPR001314">
    <property type="entry name" value="Peptidase_S1A"/>
</dbReference>